<dbReference type="Gene3D" id="1.10.1410.40">
    <property type="match status" value="1"/>
</dbReference>
<proteinExistence type="predicted"/>
<reference evidence="4 5" key="1">
    <citation type="submission" date="2018-07" db="EMBL/GenBank/DDBJ databases">
        <title>A high quality draft genome assembly of the barn swallow (H. rustica rustica).</title>
        <authorList>
            <person name="Formenti G."/>
            <person name="Chiara M."/>
            <person name="Poveda L."/>
            <person name="Francoijs K.-J."/>
            <person name="Bonisoli-Alquati A."/>
            <person name="Canova L."/>
            <person name="Gianfranceschi L."/>
            <person name="Horner D.S."/>
            <person name="Saino N."/>
        </authorList>
    </citation>
    <scope>NUCLEOTIDE SEQUENCE [LARGE SCALE GENOMIC DNA]</scope>
    <source>
        <strain evidence="4">Chelidonia</strain>
        <tissue evidence="4">Blood</tissue>
    </source>
</reference>
<evidence type="ECO:0000256" key="1">
    <source>
        <dbReference type="SAM" id="Coils"/>
    </source>
</evidence>
<dbReference type="EMBL" id="QRBI01000131">
    <property type="protein sequence ID" value="RMC02946.1"/>
    <property type="molecule type" value="Genomic_DNA"/>
</dbReference>
<evidence type="ECO:0000313" key="5">
    <source>
        <dbReference type="Proteomes" id="UP000269221"/>
    </source>
</evidence>
<feature type="signal peptide" evidence="3">
    <location>
        <begin position="1"/>
        <end position="16"/>
    </location>
</feature>
<comment type="caution">
    <text evidence="4">The sequence shown here is derived from an EMBL/GenBank/DDBJ whole genome shotgun (WGS) entry which is preliminary data.</text>
</comment>
<feature type="region of interest" description="Disordered" evidence="2">
    <location>
        <begin position="104"/>
        <end position="145"/>
    </location>
</feature>
<dbReference type="PANTHER" id="PTHR10656">
    <property type="entry name" value="CELL FATE DETERMINING PROTEIN MAB21-RELATED"/>
    <property type="match status" value="1"/>
</dbReference>
<organism evidence="4 5">
    <name type="scientific">Hirundo rustica rustica</name>
    <dbReference type="NCBI Taxonomy" id="333673"/>
    <lineage>
        <taxon>Eukaryota</taxon>
        <taxon>Metazoa</taxon>
        <taxon>Chordata</taxon>
        <taxon>Craniata</taxon>
        <taxon>Vertebrata</taxon>
        <taxon>Euteleostomi</taxon>
        <taxon>Archelosauria</taxon>
        <taxon>Archosauria</taxon>
        <taxon>Dinosauria</taxon>
        <taxon>Saurischia</taxon>
        <taxon>Theropoda</taxon>
        <taxon>Coelurosauria</taxon>
        <taxon>Aves</taxon>
        <taxon>Neognathae</taxon>
        <taxon>Neoaves</taxon>
        <taxon>Telluraves</taxon>
        <taxon>Australaves</taxon>
        <taxon>Passeriformes</taxon>
        <taxon>Sylvioidea</taxon>
        <taxon>Hirundinidae</taxon>
        <taxon>Hirundo</taxon>
    </lineage>
</organism>
<feature type="region of interest" description="Disordered" evidence="2">
    <location>
        <begin position="157"/>
        <end position="187"/>
    </location>
</feature>
<keyword evidence="5" id="KW-1185">Reference proteome</keyword>
<dbReference type="STRING" id="333673.A0A3M0JPN1"/>
<keyword evidence="3" id="KW-0732">Signal</keyword>
<feature type="compositionally biased region" description="Basic and acidic residues" evidence="2">
    <location>
        <begin position="134"/>
        <end position="145"/>
    </location>
</feature>
<dbReference type="SMART" id="SM01265">
    <property type="entry name" value="Mab-21"/>
    <property type="match status" value="1"/>
</dbReference>
<dbReference type="InterPro" id="IPR024810">
    <property type="entry name" value="MAB21L/cGLR"/>
</dbReference>
<dbReference type="Proteomes" id="UP000269221">
    <property type="component" value="Unassembled WGS sequence"/>
</dbReference>
<protein>
    <submittedName>
        <fullName evidence="4">Uncharacterized protein</fullName>
    </submittedName>
</protein>
<feature type="chain" id="PRO_5018251570" evidence="3">
    <location>
        <begin position="17"/>
        <end position="509"/>
    </location>
</feature>
<evidence type="ECO:0000256" key="3">
    <source>
        <dbReference type="SAM" id="SignalP"/>
    </source>
</evidence>
<evidence type="ECO:0000313" key="4">
    <source>
        <dbReference type="EMBL" id="RMC02946.1"/>
    </source>
</evidence>
<feature type="compositionally biased region" description="Low complexity" evidence="2">
    <location>
        <begin position="157"/>
        <end position="179"/>
    </location>
</feature>
<sequence>MDAWVLWFLLLQSVLQYPQPVGDGLDEVTRLRMEARAKFQEEEKIRLEREVEQLALKQGVWAWGDVLWSALQHRQVLAVAGLVFFYSALWYIWWKQSLRREEHEEENDGANEEEGRNVGANEEDGGNEEEQENDVNREENDRDGNAQEVDNAAANEEGDVGNEAGNEAANAANNDVGNEVDNRDPDDDIGRRVMERIQWPVQDLKKGCRWTSTLMKNFAIYFQHALANSFYPVLHRAIGVGSAFEGWSPREQDVVYQVLVPMTPPRGHSFHVELETAGQSHLRNASIRVQQECTCTRGKLVKNMLCFLHHPKEELKTYQDPSLLHTLCKDSYLDVEKTARWFCQLVRAIWPALPQAHSWHLVLLPSRRSCQFKVSNGIESYRIEMLFGVREGTSDVFLGLGFSTYTTKTIVMHLLNTLPVSWWCRRHFVRRLMDISESLRTCVHTRNLNHFIVGNRRLPPWISLPPHVLMAGSSNLFHDLVMDPVAHSQAMSQYVDLRQLLMRIINDEE</sequence>
<accession>A0A3M0JPN1</accession>
<dbReference type="GO" id="GO:0016020">
    <property type="term" value="C:membrane"/>
    <property type="evidence" value="ECO:0007669"/>
    <property type="project" value="TreeGrafter"/>
</dbReference>
<dbReference type="PANTHER" id="PTHR10656:SF40">
    <property type="entry name" value="INOSITOL 1,4,5-TRISPHOSPHATE RECEPTOR-INTERACTING PROTEIN-LIKE 1"/>
    <property type="match status" value="1"/>
</dbReference>
<name>A0A3M0JPN1_HIRRU</name>
<dbReference type="AlphaFoldDB" id="A0A3M0JPN1"/>
<evidence type="ECO:0000256" key="2">
    <source>
        <dbReference type="SAM" id="MobiDB-lite"/>
    </source>
</evidence>
<dbReference type="OrthoDB" id="9034619at2759"/>
<feature type="coiled-coil region" evidence="1">
    <location>
        <begin position="30"/>
        <end position="57"/>
    </location>
</feature>
<feature type="compositionally biased region" description="Acidic residues" evidence="2">
    <location>
        <begin position="121"/>
        <end position="133"/>
    </location>
</feature>
<gene>
    <name evidence="4" type="ORF">DUI87_20139</name>
</gene>
<keyword evidence="1" id="KW-0175">Coiled coil</keyword>